<dbReference type="AlphaFoldDB" id="A0A7R6SCA2"/>
<name>A0A7R6SCA2_9CHLO</name>
<reference evidence="1" key="1">
    <citation type="submission" date="2018-02" db="EMBL/GenBank/DDBJ databases">
        <title>The complete mitochondrial genome sequence of the green macroalga Ulva sp. TM708.</title>
        <authorList>
            <person name="Liu F."/>
            <person name="Melton J.T. III."/>
        </authorList>
    </citation>
    <scope>NUCLEOTIDE SEQUENCE</scope>
</reference>
<protein>
    <submittedName>
        <fullName evidence="1">Ribosomal protein L5</fullName>
    </submittedName>
</protein>
<organism evidence="1">
    <name type="scientific">Ulva sp. TM708</name>
    <dbReference type="NCBI Taxonomy" id="2496873"/>
    <lineage>
        <taxon>Eukaryota</taxon>
        <taxon>Viridiplantae</taxon>
        <taxon>Chlorophyta</taxon>
        <taxon>core chlorophytes</taxon>
        <taxon>Ulvophyceae</taxon>
        <taxon>OUU clade</taxon>
        <taxon>Ulvales</taxon>
        <taxon>Ulvaceae</taxon>
        <taxon>Ulva</taxon>
    </lineage>
</organism>
<proteinExistence type="predicted"/>
<sequence length="217" mass="24813">MKHQKCIDQQILSWYQFSIQRYQLTENNTFFSVGLAGDKYRNHANFKTSTGKTLPIKSNGYANVTKAHLNHPRLWNNIMQISLHATTKKLLSQSELYTAFYKCFCCCGQTPRLIKSKQPIAAFKVIKGAVVGVKCHLRKKSTHLFCYKWSFLSANLTPFQLLISAEPMLLPQKSNTFTVLGHATIGINNVFILPELDKLNYSLFQPIPGFDLTFHYT</sequence>
<geneLocation type="mitochondrion" evidence="1"/>
<accession>A0A7R6SCA2</accession>
<dbReference type="Gene3D" id="3.30.1440.10">
    <property type="match status" value="1"/>
</dbReference>
<dbReference type="RefSeq" id="YP_010003093.1">
    <property type="nucleotide sequence ID" value="NC_053254.1"/>
</dbReference>
<keyword evidence="1" id="KW-0687">Ribonucleoprotein</keyword>
<dbReference type="GO" id="GO:0005840">
    <property type="term" value="C:ribosome"/>
    <property type="evidence" value="ECO:0007669"/>
    <property type="project" value="UniProtKB-KW"/>
</dbReference>
<dbReference type="EMBL" id="MH013468">
    <property type="protein sequence ID" value="AZP40126.1"/>
    <property type="molecule type" value="Genomic_DNA"/>
</dbReference>
<keyword evidence="1" id="KW-0689">Ribosomal protein</keyword>
<dbReference type="InterPro" id="IPR022803">
    <property type="entry name" value="Ribosomal_uL5_dom_sf"/>
</dbReference>
<keyword evidence="1" id="KW-0496">Mitochondrion</keyword>
<dbReference type="GeneID" id="63032563"/>
<dbReference type="SUPFAM" id="SSF55282">
    <property type="entry name" value="RL5-like"/>
    <property type="match status" value="1"/>
</dbReference>
<gene>
    <name evidence="1" type="primary">rpl5</name>
</gene>
<evidence type="ECO:0000313" key="1">
    <source>
        <dbReference type="EMBL" id="AZP40126.1"/>
    </source>
</evidence>